<evidence type="ECO:0000313" key="3">
    <source>
        <dbReference type="Proteomes" id="UP001652503"/>
    </source>
</evidence>
<dbReference type="EMBL" id="JAOWLA010000008">
    <property type="protein sequence ID" value="MCV2865011.1"/>
    <property type="molecule type" value="Genomic_DNA"/>
</dbReference>
<feature type="compositionally biased region" description="Polar residues" evidence="1">
    <location>
        <begin position="133"/>
        <end position="153"/>
    </location>
</feature>
<evidence type="ECO:0000256" key="1">
    <source>
        <dbReference type="SAM" id="MobiDB-lite"/>
    </source>
</evidence>
<evidence type="ECO:0000313" key="2">
    <source>
        <dbReference type="EMBL" id="MCV2865011.1"/>
    </source>
</evidence>
<gene>
    <name evidence="2" type="ORF">OE647_09700</name>
</gene>
<dbReference type="Proteomes" id="UP001652503">
    <property type="component" value="Unassembled WGS sequence"/>
</dbReference>
<proteinExistence type="predicted"/>
<keyword evidence="3" id="KW-1185">Reference proteome</keyword>
<feature type="compositionally biased region" description="Basic and acidic residues" evidence="1">
    <location>
        <begin position="119"/>
        <end position="131"/>
    </location>
</feature>
<name>A0ABT2Z1N0_9RHOB</name>
<accession>A0ABT2Z1N0</accession>
<reference evidence="2 3" key="1">
    <citation type="submission" date="2022-10" db="EMBL/GenBank/DDBJ databases">
        <title>Defluviimonas sp. nov., isolated from ocean surface water.</title>
        <authorList>
            <person name="He W."/>
            <person name="Wang L."/>
            <person name="Zhang D.-F."/>
        </authorList>
    </citation>
    <scope>NUCLEOTIDE SEQUENCE [LARGE SCALE GENOMIC DNA]</scope>
    <source>
        <strain evidence="2 3">WL0075</strain>
    </source>
</reference>
<protein>
    <submittedName>
        <fullName evidence="2">Uncharacterized protein</fullName>
    </submittedName>
</protein>
<organism evidence="2 3">
    <name type="scientific">Albidovulum sediminicola</name>
    <dbReference type="NCBI Taxonomy" id="2984331"/>
    <lineage>
        <taxon>Bacteria</taxon>
        <taxon>Pseudomonadati</taxon>
        <taxon>Pseudomonadota</taxon>
        <taxon>Alphaproteobacteria</taxon>
        <taxon>Rhodobacterales</taxon>
        <taxon>Paracoccaceae</taxon>
        <taxon>Albidovulum</taxon>
    </lineage>
</organism>
<feature type="region of interest" description="Disordered" evidence="1">
    <location>
        <begin position="101"/>
        <end position="167"/>
    </location>
</feature>
<comment type="caution">
    <text evidence="2">The sequence shown here is derived from an EMBL/GenBank/DDBJ whole genome shotgun (WGS) entry which is preliminary data.</text>
</comment>
<sequence length="290" mass="32205">MADPWLKFYTSDWRSDPRLRMCGIAARGLWIEMICIMHEATPYGHLLVSGQRPTDAQLAVQVGTTPDQITALLGELESAGVFSRTRQGVIYSRRLTRMAKKAATARNNGRKGGNPTLRNKTENLRPIKDLDNTGDNTQKPEARYQNISSSSPSAREEQGLAESVAPQSVDDDITNLYDRVVAAAGLQVGTIPTYWMPPTAIYHVARWRDLGLFDDEIVEIVRNQRRNHAEPPSGPKAFDRAMQICSSTKSLPKLEPIQQIGYSHGRPAGTPHPNHERLRRIAEAAARGTT</sequence>
<dbReference type="RefSeq" id="WP_263721531.1">
    <property type="nucleotide sequence ID" value="NZ_JAOWLA010000008.1"/>
</dbReference>